<evidence type="ECO:0000256" key="10">
    <source>
        <dbReference type="SAM" id="MobiDB-lite"/>
    </source>
</evidence>
<evidence type="ECO:0000259" key="13">
    <source>
        <dbReference type="Pfam" id="PF22599"/>
    </source>
</evidence>
<dbReference type="PANTHER" id="PTHR30081">
    <property type="entry name" value="PROTEIN-EXPORT MEMBRANE PROTEIN SEC"/>
    <property type="match status" value="1"/>
</dbReference>
<feature type="domain" description="Protein export membrane protein SecD/SecF C-terminal" evidence="11">
    <location>
        <begin position="366"/>
        <end position="541"/>
    </location>
</feature>
<organism evidence="14 15">
    <name type="scientific">Schaalia naturae</name>
    <dbReference type="NCBI Taxonomy" id="635203"/>
    <lineage>
        <taxon>Bacteria</taxon>
        <taxon>Bacillati</taxon>
        <taxon>Actinomycetota</taxon>
        <taxon>Actinomycetes</taxon>
        <taxon>Actinomycetales</taxon>
        <taxon>Actinomycetaceae</taxon>
        <taxon>Schaalia</taxon>
    </lineage>
</organism>
<keyword evidence="6 9" id="KW-1133">Transmembrane helix</keyword>
<protein>
    <recommendedName>
        <fullName evidence="9">Protein translocase subunit SecD</fullName>
    </recommendedName>
</protein>
<dbReference type="SUPFAM" id="SSF82866">
    <property type="entry name" value="Multidrug efflux transporter AcrB transmembrane domain"/>
    <property type="match status" value="1"/>
</dbReference>
<feature type="transmembrane region" description="Helical" evidence="9">
    <location>
        <begin position="495"/>
        <end position="517"/>
    </location>
</feature>
<feature type="compositionally biased region" description="Low complexity" evidence="10">
    <location>
        <begin position="138"/>
        <end position="170"/>
    </location>
</feature>
<keyword evidence="15" id="KW-1185">Reference proteome</keyword>
<dbReference type="InterPro" id="IPR054384">
    <property type="entry name" value="SecDF_P1_head"/>
</dbReference>
<evidence type="ECO:0000256" key="4">
    <source>
        <dbReference type="ARBA" id="ARBA00022692"/>
    </source>
</evidence>
<keyword evidence="8 9" id="KW-0472">Membrane</keyword>
<dbReference type="Pfam" id="PF22599">
    <property type="entry name" value="SecDF_P1_head"/>
    <property type="match status" value="1"/>
</dbReference>
<dbReference type="Pfam" id="PF02355">
    <property type="entry name" value="SecD_SecF_C"/>
    <property type="match status" value="1"/>
</dbReference>
<feature type="compositionally biased region" description="Basic and acidic residues" evidence="10">
    <location>
        <begin position="597"/>
        <end position="606"/>
    </location>
</feature>
<comment type="caution">
    <text evidence="14">The sequence shown here is derived from an EMBL/GenBank/DDBJ whole genome shotgun (WGS) entry which is preliminary data.</text>
</comment>
<evidence type="ECO:0000259" key="11">
    <source>
        <dbReference type="Pfam" id="PF02355"/>
    </source>
</evidence>
<gene>
    <name evidence="9 14" type="primary">secD</name>
    <name evidence="14" type="ORF">ACFQWG_03940</name>
</gene>
<keyword evidence="2 9" id="KW-0813">Transport</keyword>
<evidence type="ECO:0000256" key="7">
    <source>
        <dbReference type="ARBA" id="ARBA00023010"/>
    </source>
</evidence>
<comment type="function">
    <text evidence="9">Part of the Sec protein translocase complex. Interacts with the SecYEG preprotein conducting channel. SecDF uses the proton motive force (PMF) to complete protein translocation after the ATP-dependent function of SecA.</text>
</comment>
<feature type="compositionally biased region" description="Basic and acidic residues" evidence="10">
    <location>
        <begin position="624"/>
        <end position="636"/>
    </location>
</feature>
<dbReference type="RefSeq" id="WP_380972310.1">
    <property type="nucleotide sequence ID" value="NZ_JBHTEF010000001.1"/>
</dbReference>
<dbReference type="InterPro" id="IPR048631">
    <property type="entry name" value="SecD_1st"/>
</dbReference>
<feature type="transmembrane region" description="Helical" evidence="9">
    <location>
        <begin position="523"/>
        <end position="542"/>
    </location>
</feature>
<dbReference type="InterPro" id="IPR055344">
    <property type="entry name" value="SecD_SecF_C_bact"/>
</dbReference>
<sequence>MASQQRHPVRSLLALLIVAVIAAAALVVGHQTQGATFLPKLALDLEGGTQLILTPVAADGTDKDVSEADIAQAIEIIRNRVDASGVSEAEITSMGSDNISVSLPGHPSEETLDLIRSSSQMDFRPVLQVAAAQTQASASAGSAQSGESSQSGEAAQSDEASQSGEEAQSGLVSTAVPEEQAKQYADTDGDGTISDAPASTPTDNSDTGWITEQALLDFYTLDCTNPESRAQGSASDPDKAFVACDADGATKYILGPVDVTGANLSSATASLVYNSQGQSTGEWGVNLEFDAEGTSEFAEASQRLYDLKSSDTTRNRFAVVLDGNVITAPSMNAPITDGKAQITGSFTAASAKALANQLSFGSLPLNFTVQSEQQISATLGSDHLEKGLWAGVIGLILVVLYMVWQYHALAALSAGSLLASAGITYLVITLLSWLIGYRLSLPGVAGLIVAVGITADSFIVYFERIRDEVREGRPLSAAVDEGWDRAKRTIVISDMVNLVAAIVLYLLAVGGVQGFAFTLGVTTAVDLVIIFFFTHPIMELLVRTRFFGEGRRFSGFDPEHLGAKSGAIYAGRGRIARHDDARTPAGAPAAAGGGKSLAERRFEAAHAEQATAIPPGEAPEDGAVDERPDQAEEDPR</sequence>
<dbReference type="InterPro" id="IPR048634">
    <property type="entry name" value="SecD_SecF_C"/>
</dbReference>
<dbReference type="HAMAP" id="MF_01463_B">
    <property type="entry name" value="SecD_B"/>
    <property type="match status" value="1"/>
</dbReference>
<feature type="transmembrane region" description="Helical" evidence="9">
    <location>
        <begin position="387"/>
        <end position="404"/>
    </location>
</feature>
<keyword evidence="7 9" id="KW-0811">Translocation</keyword>
<dbReference type="Gene3D" id="3.30.70.3220">
    <property type="match status" value="1"/>
</dbReference>
<keyword evidence="3 9" id="KW-1003">Cell membrane</keyword>
<evidence type="ECO:0000256" key="5">
    <source>
        <dbReference type="ARBA" id="ARBA00022927"/>
    </source>
</evidence>
<feature type="transmembrane region" description="Helical" evidence="9">
    <location>
        <begin position="416"/>
        <end position="435"/>
    </location>
</feature>
<feature type="region of interest" description="Disordered" evidence="10">
    <location>
        <begin position="580"/>
        <end position="636"/>
    </location>
</feature>
<keyword evidence="4 9" id="KW-0812">Transmembrane</keyword>
<keyword evidence="5 9" id="KW-0653">Protein transport</keyword>
<dbReference type="Gene3D" id="3.30.1360.200">
    <property type="match status" value="1"/>
</dbReference>
<evidence type="ECO:0000313" key="15">
    <source>
        <dbReference type="Proteomes" id="UP001596527"/>
    </source>
</evidence>
<comment type="subunit">
    <text evidence="9">Forms a complex with SecF. Part of the essential Sec protein translocation apparatus which comprises SecA, SecYEG and auxiliary proteins SecDF. Other proteins may also be involved.</text>
</comment>
<name>A0ABW2SJW4_9ACTO</name>
<evidence type="ECO:0000256" key="9">
    <source>
        <dbReference type="HAMAP-Rule" id="MF_01463"/>
    </source>
</evidence>
<feature type="region of interest" description="Disordered" evidence="10">
    <location>
        <begin position="138"/>
        <end position="208"/>
    </location>
</feature>
<dbReference type="InterPro" id="IPR022813">
    <property type="entry name" value="SecD/SecF_arch_bac"/>
</dbReference>
<dbReference type="PANTHER" id="PTHR30081:SF1">
    <property type="entry name" value="PROTEIN TRANSLOCASE SUBUNIT SECD"/>
    <property type="match status" value="1"/>
</dbReference>
<accession>A0ABW2SJW4</accession>
<dbReference type="EMBL" id="JBHTEF010000001">
    <property type="protein sequence ID" value="MFC7580372.1"/>
    <property type="molecule type" value="Genomic_DNA"/>
</dbReference>
<dbReference type="InterPro" id="IPR005791">
    <property type="entry name" value="SecD"/>
</dbReference>
<dbReference type="NCBIfam" id="TIGR01129">
    <property type="entry name" value="secD"/>
    <property type="match status" value="1"/>
</dbReference>
<evidence type="ECO:0000256" key="6">
    <source>
        <dbReference type="ARBA" id="ARBA00022989"/>
    </source>
</evidence>
<comment type="caution">
    <text evidence="9">Lacks conserved residue(s) required for the propagation of feature annotation.</text>
</comment>
<dbReference type="Proteomes" id="UP001596527">
    <property type="component" value="Unassembled WGS sequence"/>
</dbReference>
<evidence type="ECO:0000256" key="1">
    <source>
        <dbReference type="ARBA" id="ARBA00004651"/>
    </source>
</evidence>
<comment type="similarity">
    <text evidence="9">Belongs to the SecD/SecF family. SecD subfamily.</text>
</comment>
<dbReference type="Pfam" id="PF21760">
    <property type="entry name" value="SecD_1st"/>
    <property type="match status" value="1"/>
</dbReference>
<proteinExistence type="inferred from homology"/>
<dbReference type="NCBIfam" id="TIGR00916">
    <property type="entry name" value="2A0604s01"/>
    <property type="match status" value="1"/>
</dbReference>
<evidence type="ECO:0000256" key="2">
    <source>
        <dbReference type="ARBA" id="ARBA00022448"/>
    </source>
</evidence>
<evidence type="ECO:0000259" key="12">
    <source>
        <dbReference type="Pfam" id="PF21760"/>
    </source>
</evidence>
<feature type="domain" description="SecDF P1 head subdomain" evidence="13">
    <location>
        <begin position="248"/>
        <end position="364"/>
    </location>
</feature>
<evidence type="ECO:0000256" key="3">
    <source>
        <dbReference type="ARBA" id="ARBA00022475"/>
    </source>
</evidence>
<evidence type="ECO:0000313" key="14">
    <source>
        <dbReference type="EMBL" id="MFC7580372.1"/>
    </source>
</evidence>
<feature type="compositionally biased region" description="Polar residues" evidence="10">
    <location>
        <begin position="197"/>
        <end position="208"/>
    </location>
</feature>
<feature type="domain" description="Protein translocase subunit SecDF P1" evidence="12">
    <location>
        <begin position="70"/>
        <end position="126"/>
    </location>
</feature>
<comment type="subcellular location">
    <subcellularLocation>
        <location evidence="1 9">Cell membrane</location>
        <topology evidence="1 9">Multi-pass membrane protein</topology>
    </subcellularLocation>
</comment>
<evidence type="ECO:0000256" key="8">
    <source>
        <dbReference type="ARBA" id="ARBA00023136"/>
    </source>
</evidence>
<feature type="transmembrane region" description="Helical" evidence="9">
    <location>
        <begin position="441"/>
        <end position="462"/>
    </location>
</feature>
<reference evidence="15" key="1">
    <citation type="journal article" date="2019" name="Int. J. Syst. Evol. Microbiol.">
        <title>The Global Catalogue of Microorganisms (GCM) 10K type strain sequencing project: providing services to taxonomists for standard genome sequencing and annotation.</title>
        <authorList>
            <consortium name="The Broad Institute Genomics Platform"/>
            <consortium name="The Broad Institute Genome Sequencing Center for Infectious Disease"/>
            <person name="Wu L."/>
            <person name="Ma J."/>
        </authorList>
    </citation>
    <scope>NUCLEOTIDE SEQUENCE [LARGE SCALE GENOMIC DNA]</scope>
    <source>
        <strain evidence="15">CCUG 56698</strain>
    </source>
</reference>